<dbReference type="AlphaFoldDB" id="A0A6I4IAS0"/>
<feature type="signal peptide" evidence="1">
    <location>
        <begin position="1"/>
        <end position="22"/>
    </location>
</feature>
<keyword evidence="3" id="KW-1185">Reference proteome</keyword>
<name>A0A6I4IAS0_9SPHI</name>
<keyword evidence="1" id="KW-0732">Signal</keyword>
<feature type="chain" id="PRO_5026005921" evidence="1">
    <location>
        <begin position="23"/>
        <end position="45"/>
    </location>
</feature>
<accession>A0A6I4IAS0</accession>
<evidence type="ECO:0000313" key="2">
    <source>
        <dbReference type="EMBL" id="MVN92271.1"/>
    </source>
</evidence>
<comment type="caution">
    <text evidence="2">The sequence shown here is derived from an EMBL/GenBank/DDBJ whole genome shotgun (WGS) entry which is preliminary data.</text>
</comment>
<protein>
    <submittedName>
        <fullName evidence="2">Uncharacterized protein</fullName>
    </submittedName>
</protein>
<evidence type="ECO:0000256" key="1">
    <source>
        <dbReference type="SAM" id="SignalP"/>
    </source>
</evidence>
<dbReference type="EMBL" id="WQLA01000005">
    <property type="protein sequence ID" value="MVN92271.1"/>
    <property type="molecule type" value="Genomic_DNA"/>
</dbReference>
<proteinExistence type="predicted"/>
<dbReference type="Proteomes" id="UP000434850">
    <property type="component" value="Unassembled WGS sequence"/>
</dbReference>
<reference evidence="2 3" key="1">
    <citation type="submission" date="2019-12" db="EMBL/GenBank/DDBJ databases">
        <title>Mucilaginibacter sp. HME9299 genome sequencing and assembly.</title>
        <authorList>
            <person name="Kang H."/>
            <person name="Kim H."/>
            <person name="Joh K."/>
        </authorList>
    </citation>
    <scope>NUCLEOTIDE SEQUENCE [LARGE SCALE GENOMIC DNA]</scope>
    <source>
        <strain evidence="2 3">HME9299</strain>
    </source>
</reference>
<dbReference type="RefSeq" id="WP_157542582.1">
    <property type="nucleotide sequence ID" value="NZ_WQLA01000005.1"/>
</dbReference>
<evidence type="ECO:0000313" key="3">
    <source>
        <dbReference type="Proteomes" id="UP000434850"/>
    </source>
</evidence>
<organism evidence="2 3">
    <name type="scientific">Mucilaginibacter aquatilis</name>
    <dbReference type="NCBI Taxonomy" id="1517760"/>
    <lineage>
        <taxon>Bacteria</taxon>
        <taxon>Pseudomonadati</taxon>
        <taxon>Bacteroidota</taxon>
        <taxon>Sphingobacteriia</taxon>
        <taxon>Sphingobacteriales</taxon>
        <taxon>Sphingobacteriaceae</taxon>
        <taxon>Mucilaginibacter</taxon>
    </lineage>
</organism>
<sequence>MKKYAVCFFVLPVAIGLNEVMAQSTTTQNTKVYRLPKLDEHSFIE</sequence>
<gene>
    <name evidence="2" type="ORF">GO816_14135</name>
</gene>